<reference evidence="3" key="1">
    <citation type="journal article" date="2019" name="Int. J. Syst. Evol. Microbiol.">
        <title>The Global Catalogue of Microorganisms (GCM) 10K type strain sequencing project: providing services to taxonomists for standard genome sequencing and annotation.</title>
        <authorList>
            <consortium name="The Broad Institute Genomics Platform"/>
            <consortium name="The Broad Institute Genome Sequencing Center for Infectious Disease"/>
            <person name="Wu L."/>
            <person name="Ma J."/>
        </authorList>
    </citation>
    <scope>NUCLEOTIDE SEQUENCE [LARGE SCALE GENOMIC DNA]</scope>
    <source>
        <strain evidence="3">DT92</strain>
    </source>
</reference>
<dbReference type="RefSeq" id="WP_378321374.1">
    <property type="nucleotide sequence ID" value="NZ_JBHUHY010000016.1"/>
</dbReference>
<feature type="domain" description="ATPase BadF/BadG/BcrA/BcrD type" evidence="1">
    <location>
        <begin position="6"/>
        <end position="155"/>
    </location>
</feature>
<gene>
    <name evidence="2" type="ORF">ACFSJT_16165</name>
</gene>
<sequence length="290" mass="32989">MILLTDGGSTKCDWILLDESGEIVFKTRTEGLNPAVFEKSLLEERIRANDELTSYREKIDKVNFYGAGCGTKKPAAMLKKVLQDFFVNATEVIVKEDMVAAVYAATTEPGIVCILGTGSNSCYFDGDDIHMSVDSLGYILMDEASGNYFGKRLIRDYYYKRMPPEVASEFEKRFDLSSDAIKENLYKKDNPNTYLATFAEFIFTSERNGYFYKIVTEGIQEFVENRVLCFPEAQNVPIHFIGSIAHFSEDIIRAAVWPYHLTVGNIVRRPIDGIIDYYRNEVIKKKVNNV</sequence>
<dbReference type="Proteomes" id="UP001597344">
    <property type="component" value="Unassembled WGS sequence"/>
</dbReference>
<accession>A0ABW5B033</accession>
<evidence type="ECO:0000313" key="3">
    <source>
        <dbReference type="Proteomes" id="UP001597344"/>
    </source>
</evidence>
<dbReference type="Pfam" id="PF01869">
    <property type="entry name" value="BcrAD_BadFG"/>
    <property type="match status" value="1"/>
</dbReference>
<dbReference type="Gene3D" id="3.30.420.40">
    <property type="match status" value="2"/>
</dbReference>
<evidence type="ECO:0000259" key="1">
    <source>
        <dbReference type="Pfam" id="PF01869"/>
    </source>
</evidence>
<proteinExistence type="predicted"/>
<dbReference type="PANTHER" id="PTHR43190">
    <property type="entry name" value="N-ACETYL-D-GLUCOSAMINE KINASE"/>
    <property type="match status" value="1"/>
</dbReference>
<dbReference type="PANTHER" id="PTHR43190:SF3">
    <property type="entry name" value="N-ACETYL-D-GLUCOSAMINE KINASE"/>
    <property type="match status" value="1"/>
</dbReference>
<dbReference type="Gene3D" id="1.10.720.160">
    <property type="match status" value="1"/>
</dbReference>
<protein>
    <submittedName>
        <fullName evidence="2">BadF/BadG/BcrA/BcrD ATPase family protein</fullName>
    </submittedName>
</protein>
<dbReference type="InterPro" id="IPR002731">
    <property type="entry name" value="ATPase_BadF"/>
</dbReference>
<dbReference type="InterPro" id="IPR052519">
    <property type="entry name" value="Euk-type_GlcNAc_Kinase"/>
</dbReference>
<name>A0ABW5B033_9FLAO</name>
<comment type="caution">
    <text evidence="2">The sequence shown here is derived from an EMBL/GenBank/DDBJ whole genome shotgun (WGS) entry which is preliminary data.</text>
</comment>
<dbReference type="CDD" id="cd24079">
    <property type="entry name" value="ASKHA_NBD_PG1100-like"/>
    <property type="match status" value="1"/>
</dbReference>
<organism evidence="2 3">
    <name type="scientific">Aquimarina celericrescens</name>
    <dbReference type="NCBI Taxonomy" id="1964542"/>
    <lineage>
        <taxon>Bacteria</taxon>
        <taxon>Pseudomonadati</taxon>
        <taxon>Bacteroidota</taxon>
        <taxon>Flavobacteriia</taxon>
        <taxon>Flavobacteriales</taxon>
        <taxon>Flavobacteriaceae</taxon>
        <taxon>Aquimarina</taxon>
    </lineage>
</organism>
<dbReference type="SUPFAM" id="SSF53067">
    <property type="entry name" value="Actin-like ATPase domain"/>
    <property type="match status" value="2"/>
</dbReference>
<dbReference type="EMBL" id="JBHUHY010000016">
    <property type="protein sequence ID" value="MFD2188341.1"/>
    <property type="molecule type" value="Genomic_DNA"/>
</dbReference>
<keyword evidence="3" id="KW-1185">Reference proteome</keyword>
<dbReference type="InterPro" id="IPR043129">
    <property type="entry name" value="ATPase_NBD"/>
</dbReference>
<evidence type="ECO:0000313" key="2">
    <source>
        <dbReference type="EMBL" id="MFD2188341.1"/>
    </source>
</evidence>